<proteinExistence type="predicted"/>
<dbReference type="Proteomes" id="UP001500683">
    <property type="component" value="Unassembled WGS sequence"/>
</dbReference>
<reference evidence="2" key="1">
    <citation type="journal article" date="2019" name="Int. J. Syst. Evol. Microbiol.">
        <title>The Global Catalogue of Microorganisms (GCM) 10K type strain sequencing project: providing services to taxonomists for standard genome sequencing and annotation.</title>
        <authorList>
            <consortium name="The Broad Institute Genomics Platform"/>
            <consortium name="The Broad Institute Genome Sequencing Center for Infectious Disease"/>
            <person name="Wu L."/>
            <person name="Ma J."/>
        </authorList>
    </citation>
    <scope>NUCLEOTIDE SEQUENCE [LARGE SCALE GENOMIC DNA]</scope>
    <source>
        <strain evidence="2">JCM 16702</strain>
    </source>
</reference>
<comment type="caution">
    <text evidence="1">The sequence shown here is derived from an EMBL/GenBank/DDBJ whole genome shotgun (WGS) entry which is preliminary data.</text>
</comment>
<dbReference type="EMBL" id="BAAAZG010000024">
    <property type="protein sequence ID" value="GAA4077211.1"/>
    <property type="molecule type" value="Genomic_DNA"/>
</dbReference>
<evidence type="ECO:0000313" key="2">
    <source>
        <dbReference type="Proteomes" id="UP001500683"/>
    </source>
</evidence>
<protein>
    <submittedName>
        <fullName evidence="1">Uncharacterized protein</fullName>
    </submittedName>
</protein>
<accession>A0ABP7VZB6</accession>
<name>A0ABP7VZB6_9ACTN</name>
<keyword evidence="2" id="KW-1185">Reference proteome</keyword>
<organism evidence="1 2">
    <name type="scientific">Actinomadura miaoliensis</name>
    <dbReference type="NCBI Taxonomy" id="430685"/>
    <lineage>
        <taxon>Bacteria</taxon>
        <taxon>Bacillati</taxon>
        <taxon>Actinomycetota</taxon>
        <taxon>Actinomycetes</taxon>
        <taxon>Streptosporangiales</taxon>
        <taxon>Thermomonosporaceae</taxon>
        <taxon>Actinomadura</taxon>
    </lineage>
</organism>
<sequence length="62" mass="6539">MRASWRYGAPARQDVRDGSQRVVHCDVCGEQAGEAPVGGYPAHDDQAVAGFVDVGDAETHLG</sequence>
<evidence type="ECO:0000313" key="1">
    <source>
        <dbReference type="EMBL" id="GAA4077211.1"/>
    </source>
</evidence>
<gene>
    <name evidence="1" type="ORF">GCM10022214_38540</name>
</gene>